<protein>
    <submittedName>
        <fullName evidence="1">Uncharacterized protein</fullName>
    </submittedName>
</protein>
<dbReference type="Proteomes" id="UP000243591">
    <property type="component" value="Chromosome"/>
</dbReference>
<dbReference type="KEGG" id="bths:CNY62_00945"/>
<gene>
    <name evidence="1" type="ORF">CNY62_00945</name>
</gene>
<dbReference type="RefSeq" id="WP_096699211.1">
    <property type="nucleotide sequence ID" value="NZ_CP023483.1"/>
</dbReference>
<reference evidence="1 2" key="1">
    <citation type="submission" date="2017-09" db="EMBL/GenBank/DDBJ databases">
        <title>Complete Genome Sequences of Two Strains of the Meat Spoilage Bacterium Brochothrix thermosphacta Isolated from Ground Chicken.</title>
        <authorList>
            <person name="Paoli G.C."/>
            <person name="Wijey C."/>
            <person name="Chen C.-Y."/>
            <person name="Nguyen L."/>
            <person name="Yan X."/>
            <person name="Irwin P.L."/>
        </authorList>
    </citation>
    <scope>NUCLEOTIDE SEQUENCE [LARGE SCALE GENOMIC DNA]</scope>
    <source>
        <strain evidence="1 2">BI</strain>
    </source>
</reference>
<evidence type="ECO:0000313" key="1">
    <source>
        <dbReference type="EMBL" id="ATF25058.1"/>
    </source>
</evidence>
<sequence length="86" mass="10471">MKFILFDSNYGLIPLREDYHNLFKNQRVEMHSPKYLKEEFHIVDTDLEEILSVQNKIEEDIIIGKKEDWYGFKDIRKLVIYDGYIE</sequence>
<evidence type="ECO:0000313" key="2">
    <source>
        <dbReference type="Proteomes" id="UP000243591"/>
    </source>
</evidence>
<organism evidence="1 2">
    <name type="scientific">Brochothrix thermosphacta</name>
    <name type="common">Microbacterium thermosphactum</name>
    <dbReference type="NCBI Taxonomy" id="2756"/>
    <lineage>
        <taxon>Bacteria</taxon>
        <taxon>Bacillati</taxon>
        <taxon>Bacillota</taxon>
        <taxon>Bacilli</taxon>
        <taxon>Bacillales</taxon>
        <taxon>Listeriaceae</taxon>
        <taxon>Brochothrix</taxon>
    </lineage>
</organism>
<proteinExistence type="predicted"/>
<name>A0A291BV13_BROTH</name>
<keyword evidence="2" id="KW-1185">Reference proteome</keyword>
<dbReference type="AlphaFoldDB" id="A0A291BV13"/>
<dbReference type="EMBL" id="CP023483">
    <property type="protein sequence ID" value="ATF25058.1"/>
    <property type="molecule type" value="Genomic_DNA"/>
</dbReference>
<accession>A0A291BV13</accession>